<reference evidence="6 7" key="1">
    <citation type="submission" date="2018-06" db="EMBL/GenBank/DDBJ databases">
        <title>Genomic Encyclopedia of Type Strains, Phase IV (KMG-IV): sequencing the most valuable type-strain genomes for metagenomic binning, comparative biology and taxonomic classification.</title>
        <authorList>
            <person name="Goeker M."/>
        </authorList>
    </citation>
    <scope>NUCLEOTIDE SEQUENCE [LARGE SCALE GENOMIC DNA]</scope>
    <source>
        <strain evidence="6 7">DSM 25532</strain>
    </source>
</reference>
<evidence type="ECO:0000313" key="6">
    <source>
        <dbReference type="EMBL" id="RBP47971.1"/>
    </source>
</evidence>
<dbReference type="InterPro" id="IPR015168">
    <property type="entry name" value="SsuA/THI5"/>
</dbReference>
<dbReference type="AlphaFoldDB" id="A0A366HUK8"/>
<dbReference type="PANTHER" id="PTHR30024">
    <property type="entry name" value="ALIPHATIC SULFONATES-BINDING PROTEIN-RELATED"/>
    <property type="match status" value="1"/>
</dbReference>
<comment type="similarity">
    <text evidence="2">Belongs to the bacterial solute-binding protein SsuA/TauA family.</text>
</comment>
<evidence type="ECO:0000256" key="3">
    <source>
        <dbReference type="ARBA" id="ARBA00022729"/>
    </source>
</evidence>
<organism evidence="6 7">
    <name type="scientific">Roseimicrobium gellanilyticum</name>
    <dbReference type="NCBI Taxonomy" id="748857"/>
    <lineage>
        <taxon>Bacteria</taxon>
        <taxon>Pseudomonadati</taxon>
        <taxon>Verrucomicrobiota</taxon>
        <taxon>Verrucomicrobiia</taxon>
        <taxon>Verrucomicrobiales</taxon>
        <taxon>Verrucomicrobiaceae</taxon>
        <taxon>Roseimicrobium</taxon>
    </lineage>
</organism>
<dbReference type="CDD" id="cd13563">
    <property type="entry name" value="PBP2_SsuA_like_6"/>
    <property type="match status" value="1"/>
</dbReference>
<dbReference type="RefSeq" id="WP_113956856.1">
    <property type="nucleotide sequence ID" value="NZ_QNRR01000001.1"/>
</dbReference>
<dbReference type="OrthoDB" id="9815602at2"/>
<feature type="signal peptide" evidence="4">
    <location>
        <begin position="1"/>
        <end position="26"/>
    </location>
</feature>
<accession>A0A366HUK8</accession>
<gene>
    <name evidence="6" type="ORF">DES53_101771</name>
</gene>
<evidence type="ECO:0000259" key="5">
    <source>
        <dbReference type="Pfam" id="PF09084"/>
    </source>
</evidence>
<comment type="subcellular location">
    <subcellularLocation>
        <location evidence="1">Periplasm</location>
    </subcellularLocation>
</comment>
<evidence type="ECO:0000256" key="1">
    <source>
        <dbReference type="ARBA" id="ARBA00004418"/>
    </source>
</evidence>
<evidence type="ECO:0000313" key="7">
    <source>
        <dbReference type="Proteomes" id="UP000253426"/>
    </source>
</evidence>
<evidence type="ECO:0000256" key="4">
    <source>
        <dbReference type="SAM" id="SignalP"/>
    </source>
</evidence>
<dbReference type="Gene3D" id="3.40.190.10">
    <property type="entry name" value="Periplasmic binding protein-like II"/>
    <property type="match status" value="2"/>
</dbReference>
<protein>
    <submittedName>
        <fullName evidence="6">NitT/TauT family transport system substrate-binding protein</fullName>
    </submittedName>
</protein>
<name>A0A366HUK8_9BACT</name>
<dbReference type="SUPFAM" id="SSF53850">
    <property type="entry name" value="Periplasmic binding protein-like II"/>
    <property type="match status" value="1"/>
</dbReference>
<dbReference type="Proteomes" id="UP000253426">
    <property type="component" value="Unassembled WGS sequence"/>
</dbReference>
<dbReference type="GO" id="GO:0042597">
    <property type="term" value="C:periplasmic space"/>
    <property type="evidence" value="ECO:0007669"/>
    <property type="project" value="UniProtKB-SubCell"/>
</dbReference>
<feature type="chain" id="PRO_5017073974" evidence="4">
    <location>
        <begin position="27"/>
        <end position="335"/>
    </location>
</feature>
<keyword evidence="7" id="KW-1185">Reference proteome</keyword>
<proteinExistence type="inferred from homology"/>
<dbReference type="EMBL" id="QNRR01000001">
    <property type="protein sequence ID" value="RBP47971.1"/>
    <property type="molecule type" value="Genomic_DNA"/>
</dbReference>
<dbReference type="Pfam" id="PF09084">
    <property type="entry name" value="NMT1"/>
    <property type="match status" value="1"/>
</dbReference>
<dbReference type="PANTHER" id="PTHR30024:SF47">
    <property type="entry name" value="TAURINE-BINDING PERIPLASMIC PROTEIN"/>
    <property type="match status" value="1"/>
</dbReference>
<keyword evidence="3 4" id="KW-0732">Signal</keyword>
<comment type="caution">
    <text evidence="6">The sequence shown here is derived from an EMBL/GenBank/DDBJ whole genome shotgun (WGS) entry which is preliminary data.</text>
</comment>
<sequence>MLKFILSKTKTLAVAALAGVAFFAPASQLAAAPLKIGYSDWPGWVAWEIGVKKGWFKEAGVDVEFVWMDYVKSMEAYAAGQLDAVCMTNGDALVTGATGKPSVGIVVNDFSNGNDMVIAKKGIDSVKALKGQTIGVEVGFVDHLLLLKGLELNGMTEKDVTLKNTPTNNTPQVLASGEVAAICAWQPNSGQALKVAPGSKAIFTSKDAPGLIYDLLYVDAASLKDKRAEWKKVVEVWYKIVAYMSEEKNLDEALVILAGRVGVTPAEYEPLLGGTMILKPDAVLKAWTKGEGLDSVYGSTKVVDAFNVKYEVYKEPAKTESYLDPSLTLEVLGKK</sequence>
<evidence type="ECO:0000256" key="2">
    <source>
        <dbReference type="ARBA" id="ARBA00010742"/>
    </source>
</evidence>
<feature type="domain" description="SsuA/THI5-like" evidence="5">
    <location>
        <begin position="51"/>
        <end position="244"/>
    </location>
</feature>